<keyword evidence="7" id="KW-1185">Reference proteome</keyword>
<evidence type="ECO:0000259" key="5">
    <source>
        <dbReference type="PROSITE" id="PS50932"/>
    </source>
</evidence>
<organism evidence="6 7">
    <name type="scientific">Actinomadura mexicana</name>
    <dbReference type="NCBI Taxonomy" id="134959"/>
    <lineage>
        <taxon>Bacteria</taxon>
        <taxon>Bacillati</taxon>
        <taxon>Actinomycetota</taxon>
        <taxon>Actinomycetes</taxon>
        <taxon>Streptosporangiales</taxon>
        <taxon>Thermomonosporaceae</taxon>
        <taxon>Actinomadura</taxon>
    </lineage>
</organism>
<protein>
    <submittedName>
        <fullName evidence="6">Transcriptional regulator, LacI family</fullName>
    </submittedName>
</protein>
<dbReference type="GO" id="GO:0000976">
    <property type="term" value="F:transcription cis-regulatory region binding"/>
    <property type="evidence" value="ECO:0007669"/>
    <property type="project" value="TreeGrafter"/>
</dbReference>
<keyword evidence="2" id="KW-0238">DNA-binding</keyword>
<keyword evidence="3" id="KW-0804">Transcription</keyword>
<dbReference type="CDD" id="cd01392">
    <property type="entry name" value="HTH_LacI"/>
    <property type="match status" value="1"/>
</dbReference>
<dbReference type="GO" id="GO:0003700">
    <property type="term" value="F:DNA-binding transcription factor activity"/>
    <property type="evidence" value="ECO:0007669"/>
    <property type="project" value="TreeGrafter"/>
</dbReference>
<proteinExistence type="predicted"/>
<dbReference type="SUPFAM" id="SSF47413">
    <property type="entry name" value="lambda repressor-like DNA-binding domains"/>
    <property type="match status" value="1"/>
</dbReference>
<evidence type="ECO:0000313" key="7">
    <source>
        <dbReference type="Proteomes" id="UP000198420"/>
    </source>
</evidence>
<accession>A0A238W259</accession>
<dbReference type="SUPFAM" id="SSF53822">
    <property type="entry name" value="Periplasmic binding protein-like I"/>
    <property type="match status" value="1"/>
</dbReference>
<dbReference type="PROSITE" id="PS50932">
    <property type="entry name" value="HTH_LACI_2"/>
    <property type="match status" value="1"/>
</dbReference>
<dbReference type="RefSeq" id="WP_089310840.1">
    <property type="nucleotide sequence ID" value="NZ_FZNP01000002.1"/>
</dbReference>
<feature type="region of interest" description="Disordered" evidence="4">
    <location>
        <begin position="329"/>
        <end position="355"/>
    </location>
</feature>
<dbReference type="Gene3D" id="3.40.50.2300">
    <property type="match status" value="2"/>
</dbReference>
<dbReference type="AlphaFoldDB" id="A0A238W259"/>
<evidence type="ECO:0000313" key="6">
    <source>
        <dbReference type="EMBL" id="SNR40640.1"/>
    </source>
</evidence>
<dbReference type="SMART" id="SM00354">
    <property type="entry name" value="HTH_LACI"/>
    <property type="match status" value="1"/>
</dbReference>
<dbReference type="Proteomes" id="UP000198420">
    <property type="component" value="Unassembled WGS sequence"/>
</dbReference>
<dbReference type="CDD" id="cd06285">
    <property type="entry name" value="PBP1_LacI-like"/>
    <property type="match status" value="1"/>
</dbReference>
<sequence>MARNDRQRPATLRTIAQAAGVDVSTASRVLNGSPEDAQRAASHETAEEIRRWAARLDYRPNPHATSLRTQRSNLVGVLVPRLSDLVLATIYEGIEDAAARHGLTTFVMNSHDRPEQQRARTELALSRHVDGLVFGDAHTGAAFLDEIAERRVPFVLVSRHAGRHPSVTCDDRLGGRLVADHLLALGHRRVGVIAGEPFASTGADRTAGFVDRYREAGFPVPGSHVVHSGFDAAGGRAAAARLLRHDPRPTALFAVNDFAAIGALGVLRDQGLRPGRDVAVAGYNDTPLAAELPIPLTSVRSPMREMGARALDLLVELLAGGTAPAERLPPSLVVRASTDPATPSEDDRGLLTAGH</sequence>
<feature type="domain" description="HTH lacI-type" evidence="5">
    <location>
        <begin position="10"/>
        <end position="69"/>
    </location>
</feature>
<evidence type="ECO:0000256" key="4">
    <source>
        <dbReference type="SAM" id="MobiDB-lite"/>
    </source>
</evidence>
<dbReference type="Pfam" id="PF13377">
    <property type="entry name" value="Peripla_BP_3"/>
    <property type="match status" value="1"/>
</dbReference>
<dbReference type="Gene3D" id="1.10.260.40">
    <property type="entry name" value="lambda repressor-like DNA-binding domains"/>
    <property type="match status" value="1"/>
</dbReference>
<dbReference type="PANTHER" id="PTHR30146:SF109">
    <property type="entry name" value="HTH-TYPE TRANSCRIPTIONAL REGULATOR GALS"/>
    <property type="match status" value="1"/>
</dbReference>
<dbReference type="OrthoDB" id="3467214at2"/>
<reference evidence="7" key="1">
    <citation type="submission" date="2017-06" db="EMBL/GenBank/DDBJ databases">
        <authorList>
            <person name="Varghese N."/>
            <person name="Submissions S."/>
        </authorList>
    </citation>
    <scope>NUCLEOTIDE SEQUENCE [LARGE SCALE GENOMIC DNA]</scope>
    <source>
        <strain evidence="7">DSM 44485</strain>
    </source>
</reference>
<evidence type="ECO:0000256" key="2">
    <source>
        <dbReference type="ARBA" id="ARBA00023125"/>
    </source>
</evidence>
<name>A0A238W259_9ACTN</name>
<dbReference type="InterPro" id="IPR010982">
    <property type="entry name" value="Lambda_DNA-bd_dom_sf"/>
</dbReference>
<dbReference type="PANTHER" id="PTHR30146">
    <property type="entry name" value="LACI-RELATED TRANSCRIPTIONAL REPRESSOR"/>
    <property type="match status" value="1"/>
</dbReference>
<dbReference type="Pfam" id="PF00356">
    <property type="entry name" value="LacI"/>
    <property type="match status" value="1"/>
</dbReference>
<dbReference type="InterPro" id="IPR000843">
    <property type="entry name" value="HTH_LacI"/>
</dbReference>
<dbReference type="EMBL" id="FZNP01000002">
    <property type="protein sequence ID" value="SNR40640.1"/>
    <property type="molecule type" value="Genomic_DNA"/>
</dbReference>
<evidence type="ECO:0000256" key="3">
    <source>
        <dbReference type="ARBA" id="ARBA00023163"/>
    </source>
</evidence>
<keyword evidence="1" id="KW-0805">Transcription regulation</keyword>
<dbReference type="InterPro" id="IPR028082">
    <property type="entry name" value="Peripla_BP_I"/>
</dbReference>
<dbReference type="InterPro" id="IPR046335">
    <property type="entry name" value="LacI/GalR-like_sensor"/>
</dbReference>
<gene>
    <name evidence="6" type="ORF">SAMN06265355_102644</name>
</gene>
<evidence type="ECO:0000256" key="1">
    <source>
        <dbReference type="ARBA" id="ARBA00023015"/>
    </source>
</evidence>